<feature type="signal peptide" evidence="2">
    <location>
        <begin position="1"/>
        <end position="19"/>
    </location>
</feature>
<dbReference type="CDD" id="cd07185">
    <property type="entry name" value="OmpA_C-like"/>
    <property type="match status" value="1"/>
</dbReference>
<keyword evidence="5" id="KW-1185">Reference proteome</keyword>
<dbReference type="InterPro" id="IPR036737">
    <property type="entry name" value="OmpA-like_sf"/>
</dbReference>
<evidence type="ECO:0000256" key="2">
    <source>
        <dbReference type="SAM" id="SignalP"/>
    </source>
</evidence>
<feature type="chain" id="PRO_5047295359" evidence="2">
    <location>
        <begin position="20"/>
        <end position="201"/>
    </location>
</feature>
<gene>
    <name evidence="4" type="ORF">CUR83_04245</name>
</gene>
<dbReference type="SUPFAM" id="SSF103088">
    <property type="entry name" value="OmpA-like"/>
    <property type="match status" value="1"/>
</dbReference>
<evidence type="ECO:0000259" key="3">
    <source>
        <dbReference type="PROSITE" id="PS51123"/>
    </source>
</evidence>
<dbReference type="EMBL" id="PGFT01000001">
    <property type="protein sequence ID" value="MDH4904283.1"/>
    <property type="molecule type" value="Genomic_DNA"/>
</dbReference>
<dbReference type="Gene3D" id="3.30.1330.60">
    <property type="entry name" value="OmpA-like domain"/>
    <property type="match status" value="1"/>
</dbReference>
<organism evidence="4 5">
    <name type="scientific">Psychrobacter pocilloporae</name>
    <dbReference type="NCBI Taxonomy" id="1775882"/>
    <lineage>
        <taxon>Bacteria</taxon>
        <taxon>Pseudomonadati</taxon>
        <taxon>Pseudomonadota</taxon>
        <taxon>Gammaproteobacteria</taxon>
        <taxon>Moraxellales</taxon>
        <taxon>Moraxellaceae</taxon>
        <taxon>Psychrobacter</taxon>
    </lineage>
</organism>
<dbReference type="Pfam" id="PF00691">
    <property type="entry name" value="OmpA"/>
    <property type="match status" value="1"/>
</dbReference>
<evidence type="ECO:0000313" key="5">
    <source>
        <dbReference type="Proteomes" id="UP001243298"/>
    </source>
</evidence>
<accession>A0ABT6IRE3</accession>
<keyword evidence="1" id="KW-0472">Membrane</keyword>
<dbReference type="RefSeq" id="WP_284719142.1">
    <property type="nucleotide sequence ID" value="NZ_PGFT01000001.1"/>
</dbReference>
<evidence type="ECO:0000313" key="4">
    <source>
        <dbReference type="EMBL" id="MDH4904283.1"/>
    </source>
</evidence>
<dbReference type="PANTHER" id="PTHR30329:SF21">
    <property type="entry name" value="LIPOPROTEIN YIAD-RELATED"/>
    <property type="match status" value="1"/>
</dbReference>
<keyword evidence="2" id="KW-0732">Signal</keyword>
<dbReference type="InterPro" id="IPR006665">
    <property type="entry name" value="OmpA-like"/>
</dbReference>
<protein>
    <submittedName>
        <fullName evidence="4">OmpA family protein</fullName>
    </submittedName>
</protein>
<dbReference type="InterPro" id="IPR028974">
    <property type="entry name" value="TSP_type-3_rpt"/>
</dbReference>
<feature type="domain" description="OmpA-like" evidence="3">
    <location>
        <begin position="78"/>
        <end position="200"/>
    </location>
</feature>
<dbReference type="Proteomes" id="UP001243298">
    <property type="component" value="Unassembled WGS sequence"/>
</dbReference>
<dbReference type="PROSITE" id="PS51123">
    <property type="entry name" value="OMPA_2"/>
    <property type="match status" value="1"/>
</dbReference>
<evidence type="ECO:0000256" key="1">
    <source>
        <dbReference type="PROSITE-ProRule" id="PRU00473"/>
    </source>
</evidence>
<dbReference type="PROSITE" id="PS51257">
    <property type="entry name" value="PROKAR_LIPOPROTEIN"/>
    <property type="match status" value="1"/>
</dbReference>
<dbReference type="InterPro" id="IPR050330">
    <property type="entry name" value="Bact_OuterMem_StrucFunc"/>
</dbReference>
<proteinExistence type="predicted"/>
<comment type="caution">
    <text evidence="4">The sequence shown here is derived from an EMBL/GenBank/DDBJ whole genome shotgun (WGS) entry which is preliminary data.</text>
</comment>
<name>A0ABT6IRE3_9GAMM</name>
<dbReference type="PANTHER" id="PTHR30329">
    <property type="entry name" value="STATOR ELEMENT OF FLAGELLAR MOTOR COMPLEX"/>
    <property type="match status" value="1"/>
</dbReference>
<dbReference type="SUPFAM" id="SSF103647">
    <property type="entry name" value="TSP type-3 repeat"/>
    <property type="match status" value="1"/>
</dbReference>
<reference evidence="4 5" key="1">
    <citation type="submission" date="2017-11" db="EMBL/GenBank/DDBJ databases">
        <title>Whole genome sequencing of Psychrobacter pocilloporae S6-60T(=JCM 31058T=LMG 29157T).</title>
        <authorList>
            <person name="Das S.K."/>
        </authorList>
    </citation>
    <scope>NUCLEOTIDE SEQUENCE [LARGE SCALE GENOMIC DNA]</scope>
    <source>
        <strain evidence="4 5">S6-60</strain>
    </source>
</reference>
<sequence>MKTQLGNAFLILVSALALSACQTSVSQNQATQNINAPVAKVILDSDGDGVPDDIDQCPNTKMESNVVVDDRGCHFIMGPDMSLKIEYRAFFDKDSSELLPKYQDELNNVGKRMQEHKTATIRIEGHSSKSEVDSADLNKSNPLAQARADNVKNYLMSKFNISPKRITVVEYGATRPTAPSDSEEGDMFNRRVYALATEPDK</sequence>